<protein>
    <submittedName>
        <fullName evidence="1">Uncharacterized protein</fullName>
    </submittedName>
</protein>
<dbReference type="AlphaFoldDB" id="A0A363UMK2"/>
<organism evidence="1 2">
    <name type="scientific">Abyssibacter profundi</name>
    <dbReference type="NCBI Taxonomy" id="2182787"/>
    <lineage>
        <taxon>Bacteria</taxon>
        <taxon>Pseudomonadati</taxon>
        <taxon>Pseudomonadota</taxon>
        <taxon>Gammaproteobacteria</taxon>
        <taxon>Chromatiales</taxon>
        <taxon>Oceanococcaceae</taxon>
        <taxon>Abyssibacter</taxon>
    </lineage>
</organism>
<gene>
    <name evidence="1" type="ORF">DEH80_07550</name>
</gene>
<sequence>MLHHIREAVLAGHSSLDARSLHAAVKGLSGVDDGVFAAAIRQLVDDNIVVPKSREGDWFLDVTLQAAHRFLEDADPPTR</sequence>
<evidence type="ECO:0000313" key="1">
    <source>
        <dbReference type="EMBL" id="PWN56658.1"/>
    </source>
</evidence>
<reference evidence="1 2" key="1">
    <citation type="submission" date="2018-05" db="EMBL/GenBank/DDBJ databases">
        <title>Abyssibacter profundi OUC007T gen. nov., sp. nov, a marine bacterium isolated from seawater of the Mariana Trench.</title>
        <authorList>
            <person name="Zhou S."/>
        </authorList>
    </citation>
    <scope>NUCLEOTIDE SEQUENCE [LARGE SCALE GENOMIC DNA]</scope>
    <source>
        <strain evidence="1 2">OUC007</strain>
    </source>
</reference>
<proteinExistence type="predicted"/>
<dbReference type="Proteomes" id="UP000251800">
    <property type="component" value="Unassembled WGS sequence"/>
</dbReference>
<comment type="caution">
    <text evidence="1">The sequence shown here is derived from an EMBL/GenBank/DDBJ whole genome shotgun (WGS) entry which is preliminary data.</text>
</comment>
<evidence type="ECO:0000313" key="2">
    <source>
        <dbReference type="Proteomes" id="UP000251800"/>
    </source>
</evidence>
<dbReference type="EMBL" id="QEQK01000005">
    <property type="protein sequence ID" value="PWN56658.1"/>
    <property type="molecule type" value="Genomic_DNA"/>
</dbReference>
<accession>A0A363UMK2</accession>
<name>A0A363UMK2_9GAMM</name>
<keyword evidence="2" id="KW-1185">Reference proteome</keyword>